<dbReference type="PANTHER" id="PTHR43736:SF1">
    <property type="entry name" value="DIHYDRONEOPTERIN TRIPHOSPHATE DIPHOSPHATASE"/>
    <property type="match status" value="1"/>
</dbReference>
<organism evidence="3 4">
    <name type="scientific">Rossellomorea pakistanensis</name>
    <dbReference type="NCBI Taxonomy" id="992288"/>
    <lineage>
        <taxon>Bacteria</taxon>
        <taxon>Bacillati</taxon>
        <taxon>Bacillota</taxon>
        <taxon>Bacilli</taxon>
        <taxon>Bacillales</taxon>
        <taxon>Bacillaceae</taxon>
        <taxon>Rossellomorea</taxon>
    </lineage>
</organism>
<evidence type="ECO:0000313" key="4">
    <source>
        <dbReference type="Proteomes" id="UP001646157"/>
    </source>
</evidence>
<dbReference type="PANTHER" id="PTHR43736">
    <property type="entry name" value="ADP-RIBOSE PYROPHOSPHATASE"/>
    <property type="match status" value="1"/>
</dbReference>
<dbReference type="InterPro" id="IPR000086">
    <property type="entry name" value="NUDIX_hydrolase_dom"/>
</dbReference>
<dbReference type="InterPro" id="IPR015797">
    <property type="entry name" value="NUDIX_hydrolase-like_dom_sf"/>
</dbReference>
<accession>A0ABS2NGT5</accession>
<dbReference type="PROSITE" id="PS51462">
    <property type="entry name" value="NUDIX"/>
    <property type="match status" value="1"/>
</dbReference>
<dbReference type="CDD" id="cd02883">
    <property type="entry name" value="NUDIX_Hydrolase"/>
    <property type="match status" value="1"/>
</dbReference>
<feature type="domain" description="Nudix hydrolase" evidence="2">
    <location>
        <begin position="1"/>
        <end position="135"/>
    </location>
</feature>
<dbReference type="Pfam" id="PF00293">
    <property type="entry name" value="NUDIX"/>
    <property type="match status" value="1"/>
</dbReference>
<dbReference type="EMBL" id="JAFBDZ010000003">
    <property type="protein sequence ID" value="MBM7587039.1"/>
    <property type="molecule type" value="Genomic_DNA"/>
</dbReference>
<evidence type="ECO:0000256" key="1">
    <source>
        <dbReference type="ARBA" id="ARBA00005582"/>
    </source>
</evidence>
<dbReference type="Gene3D" id="3.90.79.10">
    <property type="entry name" value="Nucleoside Triphosphate Pyrophosphohydrolase"/>
    <property type="match status" value="1"/>
</dbReference>
<evidence type="ECO:0000259" key="2">
    <source>
        <dbReference type="PROSITE" id="PS51462"/>
    </source>
</evidence>
<keyword evidence="4" id="KW-1185">Reference proteome</keyword>
<comment type="similarity">
    <text evidence="1">Belongs to the Nudix hydrolase family.</text>
</comment>
<evidence type="ECO:0000313" key="3">
    <source>
        <dbReference type="EMBL" id="MBM7587039.1"/>
    </source>
</evidence>
<reference evidence="3 4" key="1">
    <citation type="submission" date="2021-01" db="EMBL/GenBank/DDBJ databases">
        <title>Genomic Encyclopedia of Type Strains, Phase IV (KMG-IV): sequencing the most valuable type-strain genomes for metagenomic binning, comparative biology and taxonomic classification.</title>
        <authorList>
            <person name="Goeker M."/>
        </authorList>
    </citation>
    <scope>NUCLEOTIDE SEQUENCE [LARGE SCALE GENOMIC DNA]</scope>
    <source>
        <strain evidence="3 4">DSM 24834</strain>
    </source>
</reference>
<dbReference type="Proteomes" id="UP001646157">
    <property type="component" value="Unassembled WGS sequence"/>
</dbReference>
<name>A0ABS2NGT5_9BACI</name>
<sequence length="151" mass="17053">MFIINVEGAVYKEDKWLVIERSKKEEHAGGLLSLVGGTVEKEGTSSDLLERTLKRELFEEVGVNVKDSLTYVRNTSFILEDGRIVVDIVFLCEFDHGEPYAKSPDEVDAVYWMASEEILNHVNSPIWLKDSIVKAETLRKEQTRHSAGGIV</sequence>
<protein>
    <submittedName>
        <fullName evidence="3">8-oxo-dGTP pyrophosphatase MutT (NUDIX family)</fullName>
    </submittedName>
</protein>
<dbReference type="RefSeq" id="WP_205174192.1">
    <property type="nucleotide sequence ID" value="NZ_JAFBDZ010000003.1"/>
</dbReference>
<comment type="caution">
    <text evidence="3">The sequence shown here is derived from an EMBL/GenBank/DDBJ whole genome shotgun (WGS) entry which is preliminary data.</text>
</comment>
<gene>
    <name evidence="3" type="ORF">JOC86_003591</name>
</gene>
<proteinExistence type="inferred from homology"/>
<dbReference type="SUPFAM" id="SSF55811">
    <property type="entry name" value="Nudix"/>
    <property type="match status" value="1"/>
</dbReference>